<dbReference type="PANTHER" id="PTHR36933:SF1">
    <property type="entry name" value="SLL0788 PROTEIN"/>
    <property type="match status" value="1"/>
</dbReference>
<dbReference type="InterPro" id="IPR012347">
    <property type="entry name" value="Ferritin-like"/>
</dbReference>
<keyword evidence="3" id="KW-1185">Reference proteome</keyword>
<protein>
    <recommendedName>
        <fullName evidence="1">DUF305 domain-containing protein</fullName>
    </recommendedName>
</protein>
<evidence type="ECO:0000313" key="3">
    <source>
        <dbReference type="Proteomes" id="UP001501352"/>
    </source>
</evidence>
<sequence length="241" mass="25424">MYGVAGLILAGVIAGQQTPPPIFQPGAPGAPSRVITAEQARALGRSTFTPADVAFMQHMIVHHAQAVEMVALQTTRGENARVNLLGRRIALSQEAEMELMRGWLTGRGLPLEMPGMDHGAHGGHAGMDHGAHAGHGAPSPEDTPVMAGMLTPRQMRALAAASGAEFDRLFLTGMIQHHQGAIDMVRDLMATPDAAEDTMLSDFSAAVVADQSAEILRMQSLLSDLGPADPSAPSHSHDHHH</sequence>
<dbReference type="EMBL" id="BAAAGA010000002">
    <property type="protein sequence ID" value="GAA0617513.1"/>
    <property type="molecule type" value="Genomic_DNA"/>
</dbReference>
<name>A0ABN1GRM6_9CAUL</name>
<dbReference type="PANTHER" id="PTHR36933">
    <property type="entry name" value="SLL0788 PROTEIN"/>
    <property type="match status" value="1"/>
</dbReference>
<dbReference type="Pfam" id="PF03713">
    <property type="entry name" value="DUF305"/>
    <property type="match status" value="1"/>
</dbReference>
<dbReference type="Proteomes" id="UP001501352">
    <property type="component" value="Unassembled WGS sequence"/>
</dbReference>
<reference evidence="2 3" key="1">
    <citation type="journal article" date="2019" name="Int. J. Syst. Evol. Microbiol.">
        <title>The Global Catalogue of Microorganisms (GCM) 10K type strain sequencing project: providing services to taxonomists for standard genome sequencing and annotation.</title>
        <authorList>
            <consortium name="The Broad Institute Genomics Platform"/>
            <consortium name="The Broad Institute Genome Sequencing Center for Infectious Disease"/>
            <person name="Wu L."/>
            <person name="Ma J."/>
        </authorList>
    </citation>
    <scope>NUCLEOTIDE SEQUENCE [LARGE SCALE GENOMIC DNA]</scope>
    <source>
        <strain evidence="2 3">JCM 12928</strain>
    </source>
</reference>
<evidence type="ECO:0000259" key="1">
    <source>
        <dbReference type="Pfam" id="PF03713"/>
    </source>
</evidence>
<dbReference type="InterPro" id="IPR005183">
    <property type="entry name" value="DUF305_CopM-like"/>
</dbReference>
<dbReference type="Gene3D" id="1.20.1260.10">
    <property type="match status" value="1"/>
</dbReference>
<accession>A0ABN1GRM6</accession>
<gene>
    <name evidence="2" type="ORF">GCM10009422_10920</name>
</gene>
<dbReference type="RefSeq" id="WP_343791495.1">
    <property type="nucleotide sequence ID" value="NZ_BAAAGA010000002.1"/>
</dbReference>
<evidence type="ECO:0000313" key="2">
    <source>
        <dbReference type="EMBL" id="GAA0617513.1"/>
    </source>
</evidence>
<feature type="domain" description="DUF305" evidence="1">
    <location>
        <begin position="52"/>
        <end position="222"/>
    </location>
</feature>
<comment type="caution">
    <text evidence="2">The sequence shown here is derived from an EMBL/GenBank/DDBJ whole genome shotgun (WGS) entry which is preliminary data.</text>
</comment>
<proteinExistence type="predicted"/>
<organism evidence="2 3">
    <name type="scientific">Brevundimonas kwangchunensis</name>
    <dbReference type="NCBI Taxonomy" id="322163"/>
    <lineage>
        <taxon>Bacteria</taxon>
        <taxon>Pseudomonadati</taxon>
        <taxon>Pseudomonadota</taxon>
        <taxon>Alphaproteobacteria</taxon>
        <taxon>Caulobacterales</taxon>
        <taxon>Caulobacteraceae</taxon>
        <taxon>Brevundimonas</taxon>
    </lineage>
</organism>